<organism evidence="3 4">
    <name type="scientific">Effrenium voratum</name>
    <dbReference type="NCBI Taxonomy" id="2562239"/>
    <lineage>
        <taxon>Eukaryota</taxon>
        <taxon>Sar</taxon>
        <taxon>Alveolata</taxon>
        <taxon>Dinophyceae</taxon>
        <taxon>Suessiales</taxon>
        <taxon>Symbiodiniaceae</taxon>
        <taxon>Effrenium</taxon>
    </lineage>
</organism>
<feature type="compositionally biased region" description="Basic and acidic residues" evidence="1">
    <location>
        <begin position="234"/>
        <end position="244"/>
    </location>
</feature>
<protein>
    <submittedName>
        <fullName evidence="3">Uncharacterized protein</fullName>
    </submittedName>
</protein>
<evidence type="ECO:0000256" key="1">
    <source>
        <dbReference type="SAM" id="MobiDB-lite"/>
    </source>
</evidence>
<feature type="region of interest" description="Disordered" evidence="1">
    <location>
        <begin position="234"/>
        <end position="266"/>
    </location>
</feature>
<feature type="compositionally biased region" description="Basic and acidic residues" evidence="1">
    <location>
        <begin position="754"/>
        <end position="773"/>
    </location>
</feature>
<name>A0AA36JSK3_9DINO</name>
<evidence type="ECO:0000313" key="4">
    <source>
        <dbReference type="Proteomes" id="UP001178507"/>
    </source>
</evidence>
<evidence type="ECO:0000313" key="3">
    <source>
        <dbReference type="EMBL" id="CAJ1411015.1"/>
    </source>
</evidence>
<feature type="region of interest" description="Disordered" evidence="1">
    <location>
        <begin position="432"/>
        <end position="452"/>
    </location>
</feature>
<sequence>MADLEVKRCQGCKKKLPLEEFHQSHSKCKFCFNAFRSIKGMANRQGEAEWFKGLTEGELCDLLKAYGKSHDQAMREKAKIKFSLTSYRESVQAQAGTRLEGRKRLMSEGVYIRFAQTEEGGDLTKYQAEKKWNEMLKDPSVFKVEEDDKPKCAVLVHQDLVDYEDLSRTCQMNREQKLARMSEEQFNAKAAESLVLTGRESNKRMASAVEANASAVFSGCSDDRPSFMLDNVRDLAKKPRRAETEEAGTGEESDAEKKREKSTGWFDTAQQSAKASRMFDETVQKYQGKIQAQLSAMKVQIDLSRGCGGDKVKTEILICSSRMECLEQISQGSPASFTQYCLGIRQKAKDCCSVNSHGSASEVAVGVLGSPCNNHESLHTMAQFKDMNSLFAKVATADELASNWKRVKTVTCHWDELLASCRVSLQELKKADKSGAPKAAPKKRGGGKKQKDVAAPYQVFEIADSMGSSCETIPTGEELPEGHPANRPFVFTGPSSLSEVTGPSREGMSEEQKHAADCLREFKISFGKSDLRTVAGKAQLPCGQQCEQYVRCELFKLVAKSSGANFGSVWQAGNVTRAKYPALKQLMVSSCYGVINGHRSVRFESGAMATLRFGCQSHRRVVLVSAQLVLDFLREEAARSEDGGDGGSISHASAVAWLTHAGQEALDGFTSAHPGQIWFGDVMQNQTLYVPAGTVFAEAIGANGDCLGFKTHIILEKDEHGHRVLQAMQMDSKDQGKRSPPMDELLLFLAEREAQEPKEKGQQLIHEAPKVQEPEQAGEAVEEAKPSEEKPELEQAKEAKPSEEKAELEQAELAKEAKLSEEKPKVGEADKAKEAKPSEEKPKPAEERPKPAELDKEAKASEEKPKAAELEQAKEAKPSEEKPRGAESEEKPKLAELEQAKEAPSEEKPKPAELEQAKEAKPSEEKPRAAELEQAKEAKPSEEKPKLAELEQAKEAPSEEKPKPAELEQAKEAPSEEKPKPAAKAKEAKLSEEKQKPAELQQAAKAKEAKLSEEKPKPAELQQAANKEAKLSEAKEAKPSEEKAKRAEPAAKPKALPKQAAPKAKKL</sequence>
<feature type="region of interest" description="Disordered" evidence="1">
    <location>
        <begin position="754"/>
        <end position="1067"/>
    </location>
</feature>
<dbReference type="Proteomes" id="UP001178507">
    <property type="component" value="Unassembled WGS sequence"/>
</dbReference>
<gene>
    <name evidence="2" type="ORF">EVOR1521_LOCUS11384</name>
    <name evidence="3" type="ORF">EVOR1521_LOCUS31704</name>
</gene>
<evidence type="ECO:0000313" key="2">
    <source>
        <dbReference type="EMBL" id="CAJ1384522.1"/>
    </source>
</evidence>
<feature type="compositionally biased region" description="Basic and acidic residues" evidence="1">
    <location>
        <begin position="1005"/>
        <end position="1018"/>
    </location>
</feature>
<dbReference type="EMBL" id="CAUJNA010001119">
    <property type="protein sequence ID" value="CAJ1384522.1"/>
    <property type="molecule type" value="Genomic_DNA"/>
</dbReference>
<dbReference type="EMBL" id="CAUJNA010003852">
    <property type="protein sequence ID" value="CAJ1411015.1"/>
    <property type="molecule type" value="Genomic_DNA"/>
</dbReference>
<feature type="compositionally biased region" description="Basic and acidic residues" evidence="1">
    <location>
        <begin position="1027"/>
        <end position="1051"/>
    </location>
</feature>
<feature type="compositionally biased region" description="Basic and acidic residues" evidence="1">
    <location>
        <begin position="782"/>
        <end position="997"/>
    </location>
</feature>
<accession>A0AA36JSK3</accession>
<feature type="compositionally biased region" description="Low complexity" evidence="1">
    <location>
        <begin position="1052"/>
        <end position="1067"/>
    </location>
</feature>
<keyword evidence="4" id="KW-1185">Reference proteome</keyword>
<feature type="compositionally biased region" description="Acidic residues" evidence="1">
    <location>
        <begin position="245"/>
        <end position="254"/>
    </location>
</feature>
<proteinExistence type="predicted"/>
<dbReference type="AlphaFoldDB" id="A0AA36JSK3"/>
<comment type="caution">
    <text evidence="3">The sequence shown here is derived from an EMBL/GenBank/DDBJ whole genome shotgun (WGS) entry which is preliminary data.</text>
</comment>
<reference evidence="3" key="1">
    <citation type="submission" date="2023-08" db="EMBL/GenBank/DDBJ databases">
        <authorList>
            <person name="Chen Y."/>
            <person name="Shah S."/>
            <person name="Dougan E. K."/>
            <person name="Thang M."/>
            <person name="Chan C."/>
        </authorList>
    </citation>
    <scope>NUCLEOTIDE SEQUENCE</scope>
</reference>